<gene>
    <name evidence="1" type="ORF">F383_05842</name>
</gene>
<name>A0A0B0PFJ1_GOSAR</name>
<dbReference type="Proteomes" id="UP000032142">
    <property type="component" value="Unassembled WGS sequence"/>
</dbReference>
<evidence type="ECO:0000313" key="2">
    <source>
        <dbReference type="Proteomes" id="UP000032142"/>
    </source>
</evidence>
<reference evidence="2" key="1">
    <citation type="submission" date="2014-09" db="EMBL/GenBank/DDBJ databases">
        <authorList>
            <person name="Mudge J."/>
            <person name="Ramaraj T."/>
            <person name="Lindquist I.E."/>
            <person name="Bharti A.K."/>
            <person name="Sundararajan A."/>
            <person name="Cameron C.T."/>
            <person name="Woodward J.E."/>
            <person name="May G.D."/>
            <person name="Brubaker C."/>
            <person name="Broadhvest J."/>
            <person name="Wilkins T.A."/>
        </authorList>
    </citation>
    <scope>NUCLEOTIDE SEQUENCE</scope>
    <source>
        <strain evidence="2">cv. AKA8401</strain>
    </source>
</reference>
<dbReference type="AlphaFoldDB" id="A0A0B0PFJ1"/>
<keyword evidence="2" id="KW-1185">Reference proteome</keyword>
<accession>A0A0B0PFJ1</accession>
<sequence length="49" mass="5686">MPKHKHSSTSCHISECSHPLSQSNQYIVSYQIHISHTSFVIFHSQSYKQ</sequence>
<proteinExistence type="predicted"/>
<dbReference type="EMBL" id="KN424126">
    <property type="protein sequence ID" value="KHG23199.1"/>
    <property type="molecule type" value="Genomic_DNA"/>
</dbReference>
<organism evidence="1 2">
    <name type="scientific">Gossypium arboreum</name>
    <name type="common">Tree cotton</name>
    <name type="synonym">Gossypium nanking</name>
    <dbReference type="NCBI Taxonomy" id="29729"/>
    <lineage>
        <taxon>Eukaryota</taxon>
        <taxon>Viridiplantae</taxon>
        <taxon>Streptophyta</taxon>
        <taxon>Embryophyta</taxon>
        <taxon>Tracheophyta</taxon>
        <taxon>Spermatophyta</taxon>
        <taxon>Magnoliopsida</taxon>
        <taxon>eudicotyledons</taxon>
        <taxon>Gunneridae</taxon>
        <taxon>Pentapetalae</taxon>
        <taxon>rosids</taxon>
        <taxon>malvids</taxon>
        <taxon>Malvales</taxon>
        <taxon>Malvaceae</taxon>
        <taxon>Malvoideae</taxon>
        <taxon>Gossypium</taxon>
    </lineage>
</organism>
<evidence type="ECO:0000313" key="1">
    <source>
        <dbReference type="EMBL" id="KHG23199.1"/>
    </source>
</evidence>
<protein>
    <submittedName>
        <fullName evidence="1">Uncharacterized protein</fullName>
    </submittedName>
</protein>